<reference evidence="2" key="2">
    <citation type="submission" date="2015-01" db="EMBL/GenBank/DDBJ databases">
        <title>Evolutionary Origins and Diversification of the Mycorrhizal Mutualists.</title>
        <authorList>
            <consortium name="DOE Joint Genome Institute"/>
            <consortium name="Mycorrhizal Genomics Consortium"/>
            <person name="Kohler A."/>
            <person name="Kuo A."/>
            <person name="Nagy L.G."/>
            <person name="Floudas D."/>
            <person name="Copeland A."/>
            <person name="Barry K.W."/>
            <person name="Cichocki N."/>
            <person name="Veneault-Fourrey C."/>
            <person name="LaButti K."/>
            <person name="Lindquist E.A."/>
            <person name="Lipzen A."/>
            <person name="Lundell T."/>
            <person name="Morin E."/>
            <person name="Murat C."/>
            <person name="Riley R."/>
            <person name="Ohm R."/>
            <person name="Sun H."/>
            <person name="Tunlid A."/>
            <person name="Henrissat B."/>
            <person name="Grigoriev I.V."/>
            <person name="Hibbett D.S."/>
            <person name="Martin F."/>
        </authorList>
    </citation>
    <scope>NUCLEOTIDE SEQUENCE [LARGE SCALE GENOMIC DNA]</scope>
    <source>
        <strain evidence="2">ATCC 200175</strain>
    </source>
</reference>
<gene>
    <name evidence="1" type="ORF">PAXINDRAFT_17591</name>
</gene>
<dbReference type="HOGENOM" id="CLU_1870059_0_0_1"/>
<dbReference type="OrthoDB" id="10523476at2759"/>
<sequence length="148" mass="15671">MVSIGRASVVDGRASGVNGGRSASDVNGRALVVIDEPGDDDDLSTGVVQSSTVDLPQIHLWPVGDRIVVQFGGLRQFELCVPSLTKNNISVVESFHSIKISAHWRKSIMHHGGCAASAYIPLASVASLRLKESELGIVAEAHRIPYGS</sequence>
<evidence type="ECO:0000313" key="2">
    <source>
        <dbReference type="Proteomes" id="UP000053647"/>
    </source>
</evidence>
<dbReference type="AlphaFoldDB" id="A0A0C9T0S6"/>
<dbReference type="Proteomes" id="UP000053647">
    <property type="component" value="Unassembled WGS sequence"/>
</dbReference>
<name>A0A0C9T0S6_PAXIN</name>
<dbReference type="EMBL" id="KN819477">
    <property type="protein sequence ID" value="KIJ09310.1"/>
    <property type="molecule type" value="Genomic_DNA"/>
</dbReference>
<accession>A0A0C9T0S6</accession>
<reference evidence="1 2" key="1">
    <citation type="submission" date="2014-06" db="EMBL/GenBank/DDBJ databases">
        <authorList>
            <consortium name="DOE Joint Genome Institute"/>
            <person name="Kuo A."/>
            <person name="Kohler A."/>
            <person name="Nagy L.G."/>
            <person name="Floudas D."/>
            <person name="Copeland A."/>
            <person name="Barry K.W."/>
            <person name="Cichocki N."/>
            <person name="Veneault-Fourrey C."/>
            <person name="LaButti K."/>
            <person name="Lindquist E.A."/>
            <person name="Lipzen A."/>
            <person name="Lundell T."/>
            <person name="Morin E."/>
            <person name="Murat C."/>
            <person name="Sun H."/>
            <person name="Tunlid A."/>
            <person name="Henrissat B."/>
            <person name="Grigoriev I.V."/>
            <person name="Hibbett D.S."/>
            <person name="Martin F."/>
            <person name="Nordberg H.P."/>
            <person name="Cantor M.N."/>
            <person name="Hua S.X."/>
        </authorList>
    </citation>
    <scope>NUCLEOTIDE SEQUENCE [LARGE SCALE GENOMIC DNA]</scope>
    <source>
        <strain evidence="1 2">ATCC 200175</strain>
    </source>
</reference>
<proteinExistence type="predicted"/>
<keyword evidence="2" id="KW-1185">Reference proteome</keyword>
<protein>
    <submittedName>
        <fullName evidence="1">Uncharacterized protein</fullName>
    </submittedName>
</protein>
<evidence type="ECO:0000313" key="1">
    <source>
        <dbReference type="EMBL" id="KIJ09310.1"/>
    </source>
</evidence>
<organism evidence="1 2">
    <name type="scientific">Paxillus involutus ATCC 200175</name>
    <dbReference type="NCBI Taxonomy" id="664439"/>
    <lineage>
        <taxon>Eukaryota</taxon>
        <taxon>Fungi</taxon>
        <taxon>Dikarya</taxon>
        <taxon>Basidiomycota</taxon>
        <taxon>Agaricomycotina</taxon>
        <taxon>Agaricomycetes</taxon>
        <taxon>Agaricomycetidae</taxon>
        <taxon>Boletales</taxon>
        <taxon>Paxilineae</taxon>
        <taxon>Paxillaceae</taxon>
        <taxon>Paxillus</taxon>
    </lineage>
</organism>